<dbReference type="OrthoDB" id="5337378at2759"/>
<gene>
    <name evidence="3" type="ORF">L211DRAFT_847992</name>
</gene>
<evidence type="ECO:0008006" key="5">
    <source>
        <dbReference type="Google" id="ProtNLM"/>
    </source>
</evidence>
<keyword evidence="2" id="KW-0472">Membrane</keyword>
<dbReference type="InterPro" id="IPR011009">
    <property type="entry name" value="Kinase-like_dom_sf"/>
</dbReference>
<keyword evidence="2" id="KW-1133">Transmembrane helix</keyword>
<protein>
    <recommendedName>
        <fullName evidence="5">Protein kinase domain-containing protein</fullName>
    </recommendedName>
</protein>
<proteinExistence type="predicted"/>
<evidence type="ECO:0000313" key="3">
    <source>
        <dbReference type="EMBL" id="RPB25658.1"/>
    </source>
</evidence>
<organism evidence="3 4">
    <name type="scientific">Terfezia boudieri ATCC MYA-4762</name>
    <dbReference type="NCBI Taxonomy" id="1051890"/>
    <lineage>
        <taxon>Eukaryota</taxon>
        <taxon>Fungi</taxon>
        <taxon>Dikarya</taxon>
        <taxon>Ascomycota</taxon>
        <taxon>Pezizomycotina</taxon>
        <taxon>Pezizomycetes</taxon>
        <taxon>Pezizales</taxon>
        <taxon>Pezizaceae</taxon>
        <taxon>Terfezia</taxon>
    </lineage>
</organism>
<feature type="region of interest" description="Disordered" evidence="1">
    <location>
        <begin position="568"/>
        <end position="589"/>
    </location>
</feature>
<name>A0A3N4LVD7_9PEZI</name>
<evidence type="ECO:0000313" key="4">
    <source>
        <dbReference type="Proteomes" id="UP000267821"/>
    </source>
</evidence>
<evidence type="ECO:0000256" key="1">
    <source>
        <dbReference type="SAM" id="MobiDB-lite"/>
    </source>
</evidence>
<feature type="transmembrane region" description="Helical" evidence="2">
    <location>
        <begin position="141"/>
        <end position="160"/>
    </location>
</feature>
<reference evidence="3 4" key="1">
    <citation type="journal article" date="2018" name="Nat. Ecol. Evol.">
        <title>Pezizomycetes genomes reveal the molecular basis of ectomycorrhizal truffle lifestyle.</title>
        <authorList>
            <person name="Murat C."/>
            <person name="Payen T."/>
            <person name="Noel B."/>
            <person name="Kuo A."/>
            <person name="Morin E."/>
            <person name="Chen J."/>
            <person name="Kohler A."/>
            <person name="Krizsan K."/>
            <person name="Balestrini R."/>
            <person name="Da Silva C."/>
            <person name="Montanini B."/>
            <person name="Hainaut M."/>
            <person name="Levati E."/>
            <person name="Barry K.W."/>
            <person name="Belfiori B."/>
            <person name="Cichocki N."/>
            <person name="Clum A."/>
            <person name="Dockter R.B."/>
            <person name="Fauchery L."/>
            <person name="Guy J."/>
            <person name="Iotti M."/>
            <person name="Le Tacon F."/>
            <person name="Lindquist E.A."/>
            <person name="Lipzen A."/>
            <person name="Malagnac F."/>
            <person name="Mello A."/>
            <person name="Molinier V."/>
            <person name="Miyauchi S."/>
            <person name="Poulain J."/>
            <person name="Riccioni C."/>
            <person name="Rubini A."/>
            <person name="Sitrit Y."/>
            <person name="Splivallo R."/>
            <person name="Traeger S."/>
            <person name="Wang M."/>
            <person name="Zifcakova L."/>
            <person name="Wipf D."/>
            <person name="Zambonelli A."/>
            <person name="Paolocci F."/>
            <person name="Nowrousian M."/>
            <person name="Ottonello S."/>
            <person name="Baldrian P."/>
            <person name="Spatafora J.W."/>
            <person name="Henrissat B."/>
            <person name="Nagy L.G."/>
            <person name="Aury J.M."/>
            <person name="Wincker P."/>
            <person name="Grigoriev I.V."/>
            <person name="Bonfante P."/>
            <person name="Martin F.M."/>
        </authorList>
    </citation>
    <scope>NUCLEOTIDE SEQUENCE [LARGE SCALE GENOMIC DNA]</scope>
    <source>
        <strain evidence="3 4">ATCC MYA-4762</strain>
    </source>
</reference>
<dbReference type="EMBL" id="ML121537">
    <property type="protein sequence ID" value="RPB25658.1"/>
    <property type="molecule type" value="Genomic_DNA"/>
</dbReference>
<evidence type="ECO:0000256" key="2">
    <source>
        <dbReference type="SAM" id="Phobius"/>
    </source>
</evidence>
<accession>A0A3N4LVD7</accession>
<keyword evidence="4" id="KW-1185">Reference proteome</keyword>
<dbReference type="InParanoid" id="A0A3N4LVD7"/>
<feature type="region of interest" description="Disordered" evidence="1">
    <location>
        <begin position="407"/>
        <end position="432"/>
    </location>
</feature>
<dbReference type="AlphaFoldDB" id="A0A3N4LVD7"/>
<sequence length="900" mass="102396">MVTRSRRNSWAAGSTFLDSTSGVGIDDGRHSRFLTADEGFQEADTLLKDTLEFPDSRSAFPLDSSGSPAEASYLLFLVTSIVLSPVHYVRHIYRYGSRYVTTGGRRFRRALDRAFGRISADYQTIPMSPVLGKGNASQGSAHSILVFCTLIFVFVIYRIFGGMSGTQPARYVQGQTFPVDTSDPEHHMIYHMEGKNPDLELTPYRQGRADIFRINFTHPNESPVPLYRYISALKGGYEGETFIYESVPLKNTKVVFKQFFTTTRSQPIPRDVRSKVLSESRALNRIITGESDWTSGMSVLVEEGNLWGWSSTGSGGKVSKYDTVWRNHRMEWPVEIAASMRQWTPFREVVERLLVEKGMNCTEIGSSKKIERWSIEQEQEEGELIKVLDVLYLPDFEIMEVDVEDKPREKGLTGNPKRKRSQLKQQTGKDAASETWLESVALKEVTGLVEEMKREDLTECREVNENPDITPSGQKKVKKVLRNLSTDVESWGMILPLLDGGDADHLLGVLPLIGLSPADLDWLYRPLFSHGVLKALARMHHTKEDTHDRNQFQWLLVHGKWYSERGTSEFTGSDNEQHAGTYGIPRARRPQRIDDNAQGYCHGDVKLDNIFIHRVAAEKKPIIETTISDTDAALHQFRNPEDYLAVMINEKAHPTLEPPRGPRHYLVLSDLCQTRPLHHIYHIRNNWRDCRLVDMDRTWRSYLQLLRMGSRTRRDRNGGESPTKRFDKVFLKWQGAFKGNNGLLPFRPQNAKTTPSNLQSRREPAEAEEYISAYFTWLANPHIPSSFFLPQNITESQSAHGISVADFWTAELPLTRKISIMGSPVREMSRSQVFSVIDGVRGEVELTQEKKKSGRPVSIPSWYHDFFGGQGGSQDGVEETEEERLVGKWTQVLGEKLMGM</sequence>
<keyword evidence="2" id="KW-0812">Transmembrane</keyword>
<dbReference type="Proteomes" id="UP000267821">
    <property type="component" value="Unassembled WGS sequence"/>
</dbReference>
<dbReference type="SUPFAM" id="SSF56112">
    <property type="entry name" value="Protein kinase-like (PK-like)"/>
    <property type="match status" value="1"/>
</dbReference>
<dbReference type="STRING" id="1051890.A0A3N4LVD7"/>